<dbReference type="Proteomes" id="UP000317291">
    <property type="component" value="Unassembled WGS sequence"/>
</dbReference>
<comment type="similarity">
    <text evidence="1">Belongs to the Rv1128c/1148c/1588c/1702c/1945/3466 family.</text>
</comment>
<comment type="caution">
    <text evidence="3">The sequence shown here is derived from an EMBL/GenBank/DDBJ whole genome shotgun (WGS) entry which is preliminary data.</text>
</comment>
<dbReference type="RefSeq" id="WP_146563312.1">
    <property type="nucleotide sequence ID" value="NZ_VIGW01000012.1"/>
</dbReference>
<dbReference type="EMBL" id="VIGW01000012">
    <property type="protein sequence ID" value="TWS18154.1"/>
    <property type="molecule type" value="Genomic_DNA"/>
</dbReference>
<feature type="domain" description="HNH nuclease" evidence="2">
    <location>
        <begin position="361"/>
        <end position="413"/>
    </location>
</feature>
<sequence>MNSTIGGYGEAVGELEHAVARVLAEDPARLGPAELTDALGRIETVARRLSAVQVAVAAAANAAGVPGRCGYANLKVLLQRRYRLTGGEAAARVRGVQNRAARQQLSGAVSEPRYPLLAEHQRAGAVSEGQLAEIEKVLSKAARAGADAEVLSLMESILADAALDEQPHALWAAGRYAMSLLDAQGEEPDDRRARAQRGIDLGPQNADDLTSEIGGVVTAPVRAMLDAVFAKWARPGINNPADGDDRLLGEGGDAAAMAAAAERDDRSASQRRHDALCTALASVLDAGLTGAHRGLPAVPIVTMTLEQVEAEVGVATTATGGSVSVADAVEILRTHPYYVLLLDAHSRPLWLGRSRRLATADQRLALVGAERGCTAPGCDSAPAYCEVHHRDEWAGGGATDIDNLTLACSGDHHSVGPPGAEAGWETIAAPPGSRYAGRTVWRRGDGPARVNHAHHPDELYEEALRRWRERRDEALARLRAARIGEAS</sequence>
<evidence type="ECO:0000313" key="4">
    <source>
        <dbReference type="Proteomes" id="UP000317291"/>
    </source>
</evidence>
<evidence type="ECO:0000313" key="3">
    <source>
        <dbReference type="EMBL" id="TWS18154.1"/>
    </source>
</evidence>
<reference evidence="3 4" key="1">
    <citation type="submission" date="2019-06" db="EMBL/GenBank/DDBJ databases">
        <title>Tsukamurella conjunctivitidis sp. nov., Tsukamurella assacharolytica sp. nov. and Tsukamurella sputae sp. nov. isolated from patients with conjunctivitis, bacteraemia (lymphoma) and respiratory infection (sputum) in Hong Kong.</title>
        <authorList>
            <person name="Teng J.L.L."/>
            <person name="Lee H.H."/>
            <person name="Fong J.Y.H."/>
            <person name="Fok K.M.N."/>
            <person name="Lau S.K.P."/>
            <person name="Woo P.C.Y."/>
        </authorList>
    </citation>
    <scope>NUCLEOTIDE SEQUENCE [LARGE SCALE GENOMIC DNA]</scope>
    <source>
        <strain evidence="3 4">HKU71</strain>
    </source>
</reference>
<keyword evidence="4" id="KW-1185">Reference proteome</keyword>
<dbReference type="CDD" id="cd00085">
    <property type="entry name" value="HNHc"/>
    <property type="match status" value="1"/>
</dbReference>
<organism evidence="3 4">
    <name type="scientific">Tsukamurella asaccharolytica</name>
    <dbReference type="NCBI Taxonomy" id="2592067"/>
    <lineage>
        <taxon>Bacteria</taxon>
        <taxon>Bacillati</taxon>
        <taxon>Actinomycetota</taxon>
        <taxon>Actinomycetes</taxon>
        <taxon>Mycobacteriales</taxon>
        <taxon>Tsukamurellaceae</taxon>
        <taxon>Tsukamurella</taxon>
    </lineage>
</organism>
<dbReference type="GO" id="GO:0008270">
    <property type="term" value="F:zinc ion binding"/>
    <property type="evidence" value="ECO:0007669"/>
    <property type="project" value="InterPro"/>
</dbReference>
<accession>A0A5C5R6Z0</accession>
<evidence type="ECO:0000259" key="2">
    <source>
        <dbReference type="SMART" id="SM00507"/>
    </source>
</evidence>
<evidence type="ECO:0000256" key="1">
    <source>
        <dbReference type="ARBA" id="ARBA00023450"/>
    </source>
</evidence>
<protein>
    <submittedName>
        <fullName evidence="3">DUF222 domain-containing protein</fullName>
    </submittedName>
</protein>
<dbReference type="InterPro" id="IPR002711">
    <property type="entry name" value="HNH"/>
</dbReference>
<dbReference type="Pfam" id="PF02720">
    <property type="entry name" value="DUF222"/>
    <property type="match status" value="1"/>
</dbReference>
<dbReference type="InterPro" id="IPR003870">
    <property type="entry name" value="DUF222"/>
</dbReference>
<gene>
    <name evidence="3" type="ORF">FK529_16740</name>
</gene>
<name>A0A5C5R6Z0_9ACTN</name>
<dbReference type="GO" id="GO:0003676">
    <property type="term" value="F:nucleic acid binding"/>
    <property type="evidence" value="ECO:0007669"/>
    <property type="project" value="InterPro"/>
</dbReference>
<dbReference type="SMART" id="SM00507">
    <property type="entry name" value="HNHc"/>
    <property type="match status" value="1"/>
</dbReference>
<proteinExistence type="inferred from homology"/>
<dbReference type="OrthoDB" id="4774865at2"/>
<dbReference type="InterPro" id="IPR003615">
    <property type="entry name" value="HNH_nuc"/>
</dbReference>
<dbReference type="GO" id="GO:0004519">
    <property type="term" value="F:endonuclease activity"/>
    <property type="evidence" value="ECO:0007669"/>
    <property type="project" value="InterPro"/>
</dbReference>
<dbReference type="AlphaFoldDB" id="A0A5C5R6Z0"/>
<dbReference type="Pfam" id="PF01844">
    <property type="entry name" value="HNH"/>
    <property type="match status" value="1"/>
</dbReference>